<reference evidence="1" key="1">
    <citation type="submission" date="2021-05" db="EMBL/GenBank/DDBJ databases">
        <authorList>
            <person name="Alioto T."/>
            <person name="Alioto T."/>
            <person name="Gomez Garrido J."/>
        </authorList>
    </citation>
    <scope>NUCLEOTIDE SEQUENCE</scope>
</reference>
<dbReference type="EMBL" id="HBUF01150797">
    <property type="protein sequence ID" value="CAG6648185.1"/>
    <property type="molecule type" value="Transcribed_RNA"/>
</dbReference>
<name>A0A8D8W7U7_9HEMI</name>
<proteinExistence type="predicted"/>
<organism evidence="1">
    <name type="scientific">Cacopsylla melanoneura</name>
    <dbReference type="NCBI Taxonomy" id="428564"/>
    <lineage>
        <taxon>Eukaryota</taxon>
        <taxon>Metazoa</taxon>
        <taxon>Ecdysozoa</taxon>
        <taxon>Arthropoda</taxon>
        <taxon>Hexapoda</taxon>
        <taxon>Insecta</taxon>
        <taxon>Pterygota</taxon>
        <taxon>Neoptera</taxon>
        <taxon>Paraneoptera</taxon>
        <taxon>Hemiptera</taxon>
        <taxon>Sternorrhyncha</taxon>
        <taxon>Psylloidea</taxon>
        <taxon>Psyllidae</taxon>
        <taxon>Psyllinae</taxon>
        <taxon>Cacopsylla</taxon>
    </lineage>
</organism>
<sequence>MECDSGKTLCKLKESYDEEMDKFFDYEEYLSGLNVKKLKLWSEEDMEHWKCVSEKIASRLKCCEKRRNMLVEYLTELKHDWLQSDFPYVKWMDAMILDEDYILYGEVEKLLMIIKLEIVMREE</sequence>
<dbReference type="AlphaFoldDB" id="A0A8D8W7U7"/>
<accession>A0A8D8W7U7</accession>
<protein>
    <submittedName>
        <fullName evidence="1">Uncharacterized protein</fullName>
    </submittedName>
</protein>
<evidence type="ECO:0000313" key="1">
    <source>
        <dbReference type="EMBL" id="CAG6648185.1"/>
    </source>
</evidence>